<evidence type="ECO:0000256" key="2">
    <source>
        <dbReference type="SAM" id="SignalP"/>
    </source>
</evidence>
<dbReference type="RefSeq" id="WP_406857349.1">
    <property type="nucleotide sequence ID" value="NZ_CP157484.1"/>
</dbReference>
<keyword evidence="1" id="KW-0378">Hydrolase</keyword>
<proteinExistence type="predicted"/>
<dbReference type="InterPro" id="IPR017850">
    <property type="entry name" value="Alkaline_phosphatase_core_sf"/>
</dbReference>
<evidence type="ECO:0000313" key="3">
    <source>
        <dbReference type="EMBL" id="XBO40489.1"/>
    </source>
</evidence>
<name>A0AAU7JK41_9HYPH</name>
<dbReference type="PANTHER" id="PTHR31956">
    <property type="entry name" value="NON-SPECIFIC PHOSPHOLIPASE C4-RELATED"/>
    <property type="match status" value="1"/>
</dbReference>
<dbReference type="SUPFAM" id="SSF53649">
    <property type="entry name" value="Alkaline phosphatase-like"/>
    <property type="match status" value="1"/>
</dbReference>
<evidence type="ECO:0000256" key="1">
    <source>
        <dbReference type="ARBA" id="ARBA00022801"/>
    </source>
</evidence>
<dbReference type="Pfam" id="PF04185">
    <property type="entry name" value="Phosphoesterase"/>
    <property type="match status" value="1"/>
</dbReference>
<dbReference type="PANTHER" id="PTHR31956:SF1">
    <property type="entry name" value="NON-SPECIFIC PHOSPHOLIPASE C1"/>
    <property type="match status" value="1"/>
</dbReference>
<sequence>MSRASAFKALLLGTSLLAASPGMAQDGASRFAKGVDRLSHIVVLYLENRSFDNLFGEFPGANGLSQAGDAATQRDRDGKPFETLPSIAKPFDRPENPPELRAVASLEGLPNRPFPAVGVRPGVTAAAHTRDLIHAFYTNRTQIHGGKNDLFAAYSDAKALSMSYYGSADMKDTAIWRLARDHTLLDNFFMGAFGGSFLNHIWLVCSCAPSWPDPPNSQRSQVDEEGRVVAERRVTAKSDGDYAVNTTQSIFLNNGRQGENVLPPQRAVTIGDRLTEKGVPWAWYSGGWSVAAKSDRTPEEDKLLQSQSFQWHHQPFAYFARFDPTTQKGRDERTEHLRDASTLEADIKSGALPPVTFYKPIGVLNQHPGYANLVPADQEVARIVRLMEDSPMKDSFAVVITYDENGGFFDHVAPPQGPAAGSKADFFGPGTRVPTIVVSPFAQKGQVDHTSYDTTSILKLIGERHRLDPLPSARYGAVESLAKAFDFNR</sequence>
<gene>
    <name evidence="3" type="ORF">ABEG18_06905</name>
</gene>
<organism evidence="3">
    <name type="scientific">Alsobacter sp. KACC 23698</name>
    <dbReference type="NCBI Taxonomy" id="3149229"/>
    <lineage>
        <taxon>Bacteria</taxon>
        <taxon>Pseudomonadati</taxon>
        <taxon>Pseudomonadota</taxon>
        <taxon>Alphaproteobacteria</taxon>
        <taxon>Hyphomicrobiales</taxon>
        <taxon>Alsobacteraceae</taxon>
        <taxon>Alsobacter</taxon>
    </lineage>
</organism>
<dbReference type="InterPro" id="IPR007312">
    <property type="entry name" value="Phosphoesterase"/>
</dbReference>
<accession>A0AAU7JK41</accession>
<dbReference type="GO" id="GO:0042578">
    <property type="term" value="F:phosphoric ester hydrolase activity"/>
    <property type="evidence" value="ECO:0007669"/>
    <property type="project" value="UniProtKB-ARBA"/>
</dbReference>
<dbReference type="Gene3D" id="3.40.720.10">
    <property type="entry name" value="Alkaline Phosphatase, subunit A"/>
    <property type="match status" value="2"/>
</dbReference>
<dbReference type="GO" id="GO:0009395">
    <property type="term" value="P:phospholipid catabolic process"/>
    <property type="evidence" value="ECO:0007669"/>
    <property type="project" value="TreeGrafter"/>
</dbReference>
<feature type="signal peptide" evidence="2">
    <location>
        <begin position="1"/>
        <end position="24"/>
    </location>
</feature>
<keyword evidence="2" id="KW-0732">Signal</keyword>
<dbReference type="EMBL" id="CP157484">
    <property type="protein sequence ID" value="XBO40489.1"/>
    <property type="molecule type" value="Genomic_DNA"/>
</dbReference>
<feature type="chain" id="PRO_5043772830" evidence="2">
    <location>
        <begin position="25"/>
        <end position="489"/>
    </location>
</feature>
<dbReference type="CDD" id="cd16013">
    <property type="entry name" value="AcpA"/>
    <property type="match status" value="1"/>
</dbReference>
<reference evidence="3" key="1">
    <citation type="submission" date="2024-05" db="EMBL/GenBank/DDBJ databases">
        <authorList>
            <person name="Kim S."/>
            <person name="Heo J."/>
            <person name="Choi H."/>
            <person name="Choi Y."/>
            <person name="Kwon S.-W."/>
            <person name="Kim Y."/>
        </authorList>
    </citation>
    <scope>NUCLEOTIDE SEQUENCE</scope>
    <source>
        <strain evidence="3">KACC 23698</strain>
    </source>
</reference>
<protein>
    <submittedName>
        <fullName evidence="3">Alkaline phosphatase family protein</fullName>
    </submittedName>
</protein>
<dbReference type="AlphaFoldDB" id="A0AAU7JK41"/>